<organism evidence="2 3">
    <name type="scientific">Parascaris equorum</name>
    <name type="common">Equine roundworm</name>
    <dbReference type="NCBI Taxonomy" id="6256"/>
    <lineage>
        <taxon>Eukaryota</taxon>
        <taxon>Metazoa</taxon>
        <taxon>Ecdysozoa</taxon>
        <taxon>Nematoda</taxon>
        <taxon>Chromadorea</taxon>
        <taxon>Rhabditida</taxon>
        <taxon>Spirurina</taxon>
        <taxon>Ascaridomorpha</taxon>
        <taxon>Ascaridoidea</taxon>
        <taxon>Ascarididae</taxon>
        <taxon>Parascaris</taxon>
    </lineage>
</organism>
<proteinExistence type="predicted"/>
<protein>
    <recommendedName>
        <fullName evidence="1">DUF7658 domain-containing protein</fullName>
    </recommendedName>
</protein>
<accession>A0A914RPM2</accession>
<evidence type="ECO:0000313" key="3">
    <source>
        <dbReference type="WBParaSite" id="PEQ_0000830201-mRNA-1"/>
    </source>
</evidence>
<evidence type="ECO:0000259" key="1">
    <source>
        <dbReference type="Pfam" id="PF24678"/>
    </source>
</evidence>
<reference evidence="3" key="1">
    <citation type="submission" date="2022-11" db="UniProtKB">
        <authorList>
            <consortium name="WormBaseParasite"/>
        </authorList>
    </citation>
    <scope>IDENTIFICATION</scope>
</reference>
<dbReference type="AlphaFoldDB" id="A0A914RPM2"/>
<dbReference type="Pfam" id="PF24678">
    <property type="entry name" value="DUF7658"/>
    <property type="match status" value="1"/>
</dbReference>
<keyword evidence="2" id="KW-1185">Reference proteome</keyword>
<dbReference type="WBParaSite" id="PEQ_0000830201-mRNA-1">
    <property type="protein sequence ID" value="PEQ_0000830201-mRNA-1"/>
    <property type="gene ID" value="PEQ_0000830201"/>
</dbReference>
<evidence type="ECO:0000313" key="2">
    <source>
        <dbReference type="Proteomes" id="UP000887564"/>
    </source>
</evidence>
<dbReference type="Proteomes" id="UP000887564">
    <property type="component" value="Unplaced"/>
</dbReference>
<name>A0A914RPM2_PAREQ</name>
<sequence>MISIQKHCDNENIFLQRPDGDKTREQEMRQRFNVPRVSGLMRPFPDQTSASFLAGLTLNDVNSETYRQQIINACNFICFF</sequence>
<dbReference type="InterPro" id="IPR056075">
    <property type="entry name" value="DUF7658"/>
</dbReference>
<feature type="domain" description="DUF7658" evidence="1">
    <location>
        <begin position="16"/>
        <end position="73"/>
    </location>
</feature>